<reference evidence="2" key="1">
    <citation type="submission" date="2022-06" db="EMBL/GenBank/DDBJ databases">
        <title>Complete genome sequences of two strains of the flax pathogen Septoria linicola.</title>
        <authorList>
            <person name="Lapalu N."/>
            <person name="Simon A."/>
            <person name="Demenou B."/>
            <person name="Paumier D."/>
            <person name="Guillot M.-P."/>
            <person name="Gout L."/>
            <person name="Valade R."/>
        </authorList>
    </citation>
    <scope>NUCLEOTIDE SEQUENCE</scope>
    <source>
        <strain evidence="2">SE15195</strain>
    </source>
</reference>
<feature type="compositionally biased region" description="Basic and acidic residues" evidence="1">
    <location>
        <begin position="181"/>
        <end position="191"/>
    </location>
</feature>
<name>A0A9Q9APY6_9PEZI</name>
<sequence length="386" mass="42291">MEPISLSAGTHLIRKRQVNDDDLEGPAAKRTRLADEAALREMTEDQATREQSSSDDDLWGESESDNFECPEMDEPVQSTGLALPTSRPRAEVTNVVDSVEPDMPAHSGVIDEDEAFEAQLAAEIKAQMEEIDPPASIEPELPSCMAQAKAPGASPVSTAAQSRPREQSRKRKSRKNLPKPKAVDLKAKATAEHINAALGKKRGGNLTDRFTATHEAAVKPGNARQGDASHPIDLDGNNDDNPIIILDDDSEQTAPQPSLSAQVAPATPPQRRASLVSQLLTPRATPSPARQPSPPKESKVERRARLALERQRSKEAQDAYDRAFMALTPEQRARQIEASRVAAGHEARVEITCTQEGFQQHCSQEKRDRSAANMREWRARRPKPAE</sequence>
<evidence type="ECO:0000256" key="1">
    <source>
        <dbReference type="SAM" id="MobiDB-lite"/>
    </source>
</evidence>
<protein>
    <submittedName>
        <fullName evidence="2">Uncharacterized protein</fullName>
    </submittedName>
</protein>
<dbReference type="Proteomes" id="UP001056384">
    <property type="component" value="Chromosome 2"/>
</dbReference>
<feature type="region of interest" description="Disordered" evidence="1">
    <location>
        <begin position="1"/>
        <end position="89"/>
    </location>
</feature>
<feature type="compositionally biased region" description="Basic residues" evidence="1">
    <location>
        <begin position="168"/>
        <end position="178"/>
    </location>
</feature>
<dbReference type="AlphaFoldDB" id="A0A9Q9APY6"/>
<keyword evidence="3" id="KW-1185">Reference proteome</keyword>
<proteinExistence type="predicted"/>
<evidence type="ECO:0000313" key="3">
    <source>
        <dbReference type="Proteomes" id="UP001056384"/>
    </source>
</evidence>
<evidence type="ECO:0000313" key="2">
    <source>
        <dbReference type="EMBL" id="USW49932.1"/>
    </source>
</evidence>
<feature type="compositionally biased region" description="Basic and acidic residues" evidence="1">
    <location>
        <begin position="32"/>
        <end position="48"/>
    </location>
</feature>
<organism evidence="2 3">
    <name type="scientific">Septoria linicola</name>
    <dbReference type="NCBI Taxonomy" id="215465"/>
    <lineage>
        <taxon>Eukaryota</taxon>
        <taxon>Fungi</taxon>
        <taxon>Dikarya</taxon>
        <taxon>Ascomycota</taxon>
        <taxon>Pezizomycotina</taxon>
        <taxon>Dothideomycetes</taxon>
        <taxon>Dothideomycetidae</taxon>
        <taxon>Mycosphaerellales</taxon>
        <taxon>Mycosphaerellaceae</taxon>
        <taxon>Septoria</taxon>
    </lineage>
</organism>
<feature type="region of interest" description="Disordered" evidence="1">
    <location>
        <begin position="361"/>
        <end position="386"/>
    </location>
</feature>
<feature type="compositionally biased region" description="Polar residues" evidence="1">
    <location>
        <begin position="252"/>
        <end position="261"/>
    </location>
</feature>
<feature type="compositionally biased region" description="Acidic residues" evidence="1">
    <location>
        <begin position="53"/>
        <end position="74"/>
    </location>
</feature>
<feature type="region of interest" description="Disordered" evidence="1">
    <location>
        <begin position="134"/>
        <end position="303"/>
    </location>
</feature>
<dbReference type="EMBL" id="CP099419">
    <property type="protein sequence ID" value="USW49932.1"/>
    <property type="molecule type" value="Genomic_DNA"/>
</dbReference>
<feature type="compositionally biased region" description="Basic and acidic residues" evidence="1">
    <location>
        <begin position="363"/>
        <end position="386"/>
    </location>
</feature>
<gene>
    <name evidence="2" type="ORF">Slin15195_G032510</name>
</gene>
<accession>A0A9Q9APY6</accession>